<proteinExistence type="predicted"/>
<evidence type="ECO:0000313" key="3">
    <source>
        <dbReference type="EMBL" id="OIQ82754.1"/>
    </source>
</evidence>
<dbReference type="AlphaFoldDB" id="A0A1J5QHM7"/>
<accession>A0A1J5QHM7</accession>
<name>A0A1J5QHM7_9ZZZZ</name>
<dbReference type="EMBL" id="MLJW01000770">
    <property type="protein sequence ID" value="OIQ82754.1"/>
    <property type="molecule type" value="Genomic_DNA"/>
</dbReference>
<feature type="transmembrane region" description="Helical" evidence="1">
    <location>
        <begin position="66"/>
        <end position="85"/>
    </location>
</feature>
<sequence>MRAPGAPDAVAAPAAAARRVRFGGLDTLRGVAIAWMVSFHFCFDLNWFGVARFDFYRSPWWLDQRIAIVSLFLLCAGLSQSWGDARERAAGAFWKRWGQIFGCGLLVAGGSYLAFPDSFIYFGILQGVAAMLLLHRYLGRRFGAWMLLLVPLLLLAPSLWGSAAFDGRWLNWTGLIAHKPITEDYVPLLPWYGVFALGAGVGALLRRDDFRLLARLPTLPPLAWLGRRPLTIYMVHQPLLIGALWLALKAHGALH</sequence>
<evidence type="ECO:0000256" key="1">
    <source>
        <dbReference type="SAM" id="Phobius"/>
    </source>
</evidence>
<feature type="transmembrane region" description="Helical" evidence="1">
    <location>
        <begin position="120"/>
        <end position="138"/>
    </location>
</feature>
<comment type="caution">
    <text evidence="3">The sequence shown here is derived from an EMBL/GenBank/DDBJ whole genome shotgun (WGS) entry which is preliminary data.</text>
</comment>
<keyword evidence="1" id="KW-0472">Membrane</keyword>
<feature type="transmembrane region" description="Helical" evidence="1">
    <location>
        <begin position="28"/>
        <end position="46"/>
    </location>
</feature>
<dbReference type="Pfam" id="PF07786">
    <property type="entry name" value="HGSNAT_cat"/>
    <property type="match status" value="1"/>
</dbReference>
<protein>
    <recommendedName>
        <fullName evidence="2">Heparan-alpha-glucosaminide N-acetyltransferase catalytic domain-containing protein</fullName>
    </recommendedName>
</protein>
<feature type="transmembrane region" description="Helical" evidence="1">
    <location>
        <begin position="185"/>
        <end position="205"/>
    </location>
</feature>
<organism evidence="3">
    <name type="scientific">mine drainage metagenome</name>
    <dbReference type="NCBI Taxonomy" id="410659"/>
    <lineage>
        <taxon>unclassified sequences</taxon>
        <taxon>metagenomes</taxon>
        <taxon>ecological metagenomes</taxon>
    </lineage>
</organism>
<keyword evidence="1" id="KW-1133">Transmembrane helix</keyword>
<feature type="domain" description="Heparan-alpha-glucosaminide N-acetyltransferase catalytic" evidence="2">
    <location>
        <begin position="21"/>
        <end position="238"/>
    </location>
</feature>
<reference evidence="3" key="1">
    <citation type="submission" date="2016-10" db="EMBL/GenBank/DDBJ databases">
        <title>Sequence of Gallionella enrichment culture.</title>
        <authorList>
            <person name="Poehlein A."/>
            <person name="Muehling M."/>
            <person name="Daniel R."/>
        </authorList>
    </citation>
    <scope>NUCLEOTIDE SEQUENCE</scope>
</reference>
<feature type="transmembrane region" description="Helical" evidence="1">
    <location>
        <begin position="145"/>
        <end position="165"/>
    </location>
</feature>
<evidence type="ECO:0000259" key="2">
    <source>
        <dbReference type="Pfam" id="PF07786"/>
    </source>
</evidence>
<gene>
    <name evidence="3" type="ORF">GALL_354600</name>
</gene>
<dbReference type="InterPro" id="IPR012429">
    <property type="entry name" value="HGSNAT_cat"/>
</dbReference>
<keyword evidence="1" id="KW-0812">Transmembrane</keyword>